<accession>A0A9P1DRT1</accession>
<feature type="non-terminal residue" evidence="1">
    <location>
        <position position="354"/>
    </location>
</feature>
<evidence type="ECO:0000313" key="4">
    <source>
        <dbReference type="Proteomes" id="UP001152797"/>
    </source>
</evidence>
<dbReference type="OrthoDB" id="5370059at2759"/>
<dbReference type="Proteomes" id="UP001152797">
    <property type="component" value="Unassembled WGS sequence"/>
</dbReference>
<dbReference type="InterPro" id="IPR051553">
    <property type="entry name" value="Ran_GTPase-activating"/>
</dbReference>
<dbReference type="PANTHER" id="PTHR45982:SF1">
    <property type="entry name" value="REGULATOR OF CHROMOSOME CONDENSATION"/>
    <property type="match status" value="1"/>
</dbReference>
<dbReference type="EMBL" id="CAMXCT010006534">
    <property type="protein sequence ID" value="CAI4015517.1"/>
    <property type="molecule type" value="Genomic_DNA"/>
</dbReference>
<feature type="non-terminal residue" evidence="1">
    <location>
        <position position="1"/>
    </location>
</feature>
<dbReference type="EMBL" id="CAMXCT030006534">
    <property type="protein sequence ID" value="CAL4802829.1"/>
    <property type="molecule type" value="Genomic_DNA"/>
</dbReference>
<dbReference type="SUPFAM" id="SSF50985">
    <property type="entry name" value="RCC1/BLIP-II"/>
    <property type="match status" value="1"/>
</dbReference>
<dbReference type="PANTHER" id="PTHR45982">
    <property type="entry name" value="REGULATOR OF CHROMOSOME CONDENSATION"/>
    <property type="match status" value="1"/>
</dbReference>
<comment type="caution">
    <text evidence="1">The sequence shown here is derived from an EMBL/GenBank/DDBJ whole genome shotgun (WGS) entry which is preliminary data.</text>
</comment>
<proteinExistence type="predicted"/>
<dbReference type="EMBL" id="CAMXCT020006534">
    <property type="protein sequence ID" value="CAL1168892.1"/>
    <property type="molecule type" value="Genomic_DNA"/>
</dbReference>
<dbReference type="Gene3D" id="2.130.10.30">
    <property type="entry name" value="Regulator of chromosome condensation 1/beta-lactamase-inhibitor protein II"/>
    <property type="match status" value="2"/>
</dbReference>
<evidence type="ECO:0000313" key="2">
    <source>
        <dbReference type="EMBL" id="CAL1168892.1"/>
    </source>
</evidence>
<dbReference type="AlphaFoldDB" id="A0A9P1DRT1"/>
<evidence type="ECO:0000313" key="1">
    <source>
        <dbReference type="EMBL" id="CAI4015517.1"/>
    </source>
</evidence>
<gene>
    <name evidence="1" type="ORF">C1SCF055_LOCUS40341</name>
</gene>
<sequence length="354" mass="38053">MSIRVQLTMLSGRSEEVEVTLDGTVNDLRRLAQAREVTFSLGVSKLMAKCGELNERNSIAESLEDGDVETFTTSSDVRLVWHSDGSLRVAGNPLLGGFHPSHIERLSQVEALAFTHGAVAAVCFDGSVLAWGHRSYGGTVPAVLHGENVRKVYSTAAAFAVICRDGSVVTWGHDQYGGDSRLVQEKLKDVAHICGTCAEGSDFEDLKHKMWGLWINWVPNGGDSSALDGGDGGVVRSLQATQNAFAAVKQDGSVVTWGQKWAGGDSLSVQEELRDVRSIAASRYAFVALREDGRLVTWGSVEHSDQEAVRKLVDVKEAALHHDGSVSTWGGRSSGGDSSAVKEQLVAVQELRVH</sequence>
<organism evidence="1">
    <name type="scientific">Cladocopium goreaui</name>
    <dbReference type="NCBI Taxonomy" id="2562237"/>
    <lineage>
        <taxon>Eukaryota</taxon>
        <taxon>Sar</taxon>
        <taxon>Alveolata</taxon>
        <taxon>Dinophyceae</taxon>
        <taxon>Suessiales</taxon>
        <taxon>Symbiodiniaceae</taxon>
        <taxon>Cladocopium</taxon>
    </lineage>
</organism>
<reference evidence="1" key="1">
    <citation type="submission" date="2022-10" db="EMBL/GenBank/DDBJ databases">
        <authorList>
            <person name="Chen Y."/>
            <person name="Dougan E. K."/>
            <person name="Chan C."/>
            <person name="Rhodes N."/>
            <person name="Thang M."/>
        </authorList>
    </citation>
    <scope>NUCLEOTIDE SEQUENCE</scope>
</reference>
<evidence type="ECO:0000313" key="3">
    <source>
        <dbReference type="EMBL" id="CAL4802829.1"/>
    </source>
</evidence>
<dbReference type="InterPro" id="IPR009091">
    <property type="entry name" value="RCC1/BLIP-II"/>
</dbReference>
<name>A0A9P1DRT1_9DINO</name>
<protein>
    <submittedName>
        <fullName evidence="3">Ubiquitin-like domain-containing protein</fullName>
    </submittedName>
</protein>
<reference evidence="2" key="2">
    <citation type="submission" date="2024-04" db="EMBL/GenBank/DDBJ databases">
        <authorList>
            <person name="Chen Y."/>
            <person name="Shah S."/>
            <person name="Dougan E. K."/>
            <person name="Thang M."/>
            <person name="Chan C."/>
        </authorList>
    </citation>
    <scope>NUCLEOTIDE SEQUENCE [LARGE SCALE GENOMIC DNA]</scope>
</reference>
<keyword evidence="4" id="KW-1185">Reference proteome</keyword>